<evidence type="ECO:0000256" key="8">
    <source>
        <dbReference type="ARBA" id="ARBA00023027"/>
    </source>
</evidence>
<dbReference type="InterPro" id="IPR029009">
    <property type="entry name" value="ASB_dom_sf"/>
</dbReference>
<evidence type="ECO:0000313" key="12">
    <source>
        <dbReference type="EMBL" id="KAL1116385.1"/>
    </source>
</evidence>
<evidence type="ECO:0000259" key="10">
    <source>
        <dbReference type="Pfam" id="PF00389"/>
    </source>
</evidence>
<protein>
    <recommendedName>
        <fullName evidence="3">D-3-phosphoglycerate dehydrogenase</fullName>
    </recommendedName>
</protein>
<keyword evidence="4" id="KW-0597">Phosphoprotein</keyword>
<keyword evidence="6" id="KW-0007">Acetylation</keyword>
<evidence type="ECO:0000256" key="3">
    <source>
        <dbReference type="ARBA" id="ARBA00021582"/>
    </source>
</evidence>
<evidence type="ECO:0000256" key="4">
    <source>
        <dbReference type="ARBA" id="ARBA00022553"/>
    </source>
</evidence>
<dbReference type="InterPro" id="IPR029753">
    <property type="entry name" value="D-isomer_DH_CS"/>
</dbReference>
<evidence type="ECO:0000313" key="13">
    <source>
        <dbReference type="Proteomes" id="UP001558652"/>
    </source>
</evidence>
<comment type="subunit">
    <text evidence="2">Homotetramer.</text>
</comment>
<feature type="domain" description="D-isomer specific 2-hydroxyacid dehydrogenase NAD-binding" evidence="11">
    <location>
        <begin position="74"/>
        <end position="250"/>
    </location>
</feature>
<evidence type="ECO:0000259" key="11">
    <source>
        <dbReference type="Pfam" id="PF02826"/>
    </source>
</evidence>
<evidence type="ECO:0000256" key="6">
    <source>
        <dbReference type="ARBA" id="ARBA00022990"/>
    </source>
</evidence>
<dbReference type="InterPro" id="IPR006140">
    <property type="entry name" value="D-isomer_DH_NAD-bd"/>
</dbReference>
<comment type="similarity">
    <text evidence="1 9">Belongs to the D-isomer specific 2-hydroxyacid dehydrogenase family.</text>
</comment>
<dbReference type="SUPFAM" id="SSF51735">
    <property type="entry name" value="NAD(P)-binding Rossmann-fold domains"/>
    <property type="match status" value="1"/>
</dbReference>
<dbReference type="GO" id="GO:0016491">
    <property type="term" value="F:oxidoreductase activity"/>
    <property type="evidence" value="ECO:0007669"/>
    <property type="project" value="UniProtKB-KW"/>
</dbReference>
<dbReference type="SUPFAM" id="SSF143548">
    <property type="entry name" value="Serine metabolism enzymes domain"/>
    <property type="match status" value="1"/>
</dbReference>
<evidence type="ECO:0000256" key="9">
    <source>
        <dbReference type="RuleBase" id="RU003719"/>
    </source>
</evidence>
<keyword evidence="13" id="KW-1185">Reference proteome</keyword>
<dbReference type="PROSITE" id="PS00065">
    <property type="entry name" value="D_2_HYDROXYACID_DH_1"/>
    <property type="match status" value="1"/>
</dbReference>
<gene>
    <name evidence="12" type="ORF">AAG570_004859</name>
</gene>
<dbReference type="InterPro" id="IPR029752">
    <property type="entry name" value="D-isomer_DH_CS1"/>
</dbReference>
<accession>A0ABD0Y0D9</accession>
<keyword evidence="5" id="KW-0028">Amino-acid biosynthesis</keyword>
<dbReference type="Pfam" id="PF00389">
    <property type="entry name" value="2-Hacid_dh"/>
    <property type="match status" value="1"/>
</dbReference>
<evidence type="ECO:0000256" key="1">
    <source>
        <dbReference type="ARBA" id="ARBA00005854"/>
    </source>
</evidence>
<evidence type="ECO:0000256" key="2">
    <source>
        <dbReference type="ARBA" id="ARBA00011881"/>
    </source>
</evidence>
<dbReference type="Gene3D" id="3.40.50.720">
    <property type="entry name" value="NAD(P)-binding Rossmann-like Domain"/>
    <property type="match status" value="2"/>
</dbReference>
<feature type="domain" description="D-isomer specific 2-hydroxyacid dehydrogenase catalytic" evidence="10">
    <location>
        <begin position="6"/>
        <end position="273"/>
    </location>
</feature>
<dbReference type="SUPFAM" id="SSF52283">
    <property type="entry name" value="Formate/glycerate dehydrogenase catalytic domain-like"/>
    <property type="match status" value="1"/>
</dbReference>
<dbReference type="PROSITE" id="PS00670">
    <property type="entry name" value="D_2_HYDROXYACID_DH_2"/>
    <property type="match status" value="1"/>
</dbReference>
<dbReference type="EMBL" id="JBFDAA010000017">
    <property type="protein sequence ID" value="KAL1116385.1"/>
    <property type="molecule type" value="Genomic_DNA"/>
</dbReference>
<proteinExistence type="inferred from homology"/>
<dbReference type="AlphaFoldDB" id="A0ABD0Y0D9"/>
<dbReference type="FunFam" id="3.40.50.720:FF:000021">
    <property type="entry name" value="D-3-phosphoglycerate dehydrogenase"/>
    <property type="match status" value="1"/>
</dbReference>
<reference evidence="12 13" key="1">
    <citation type="submission" date="2024-07" db="EMBL/GenBank/DDBJ databases">
        <title>Chromosome-level genome assembly of the water stick insect Ranatra chinensis (Heteroptera: Nepidae).</title>
        <authorList>
            <person name="Liu X."/>
        </authorList>
    </citation>
    <scope>NUCLEOTIDE SEQUENCE [LARGE SCALE GENOMIC DNA]</scope>
    <source>
        <strain evidence="12">Cailab_2021Rc</strain>
        <tissue evidence="12">Muscle</tissue>
    </source>
</reference>
<dbReference type="Proteomes" id="UP001558652">
    <property type="component" value="Unassembled WGS sequence"/>
</dbReference>
<dbReference type="PANTHER" id="PTHR42938:SF22">
    <property type="entry name" value="D-3-PHOSPHOGLYCERATE DEHYDROGENASE"/>
    <property type="match status" value="1"/>
</dbReference>
<dbReference type="PANTHER" id="PTHR42938">
    <property type="entry name" value="FORMATE DEHYDROGENASE 1"/>
    <property type="match status" value="1"/>
</dbReference>
<dbReference type="GO" id="GO:0008652">
    <property type="term" value="P:amino acid biosynthetic process"/>
    <property type="evidence" value="ECO:0007669"/>
    <property type="project" value="UniProtKB-KW"/>
</dbReference>
<evidence type="ECO:0000256" key="5">
    <source>
        <dbReference type="ARBA" id="ARBA00022605"/>
    </source>
</evidence>
<comment type="caution">
    <text evidence="12">The sequence shown here is derived from an EMBL/GenBank/DDBJ whole genome shotgun (WGS) entry which is preliminary data.</text>
</comment>
<dbReference type="CDD" id="cd12173">
    <property type="entry name" value="PGDH_4"/>
    <property type="match status" value="1"/>
</dbReference>
<name>A0ABD0Y0D9_9HEMI</name>
<dbReference type="InterPro" id="IPR036291">
    <property type="entry name" value="NAD(P)-bd_dom_sf"/>
</dbReference>
<dbReference type="Gene3D" id="3.30.1330.90">
    <property type="entry name" value="D-3-phosphoglycerate dehydrogenase, domain 3"/>
    <property type="match status" value="1"/>
</dbReference>
<sequence>MCGVGCQEYSGLIVRSETKVTAQVLEGAGHRLKVVARAGTGVDNIDVQQATDKGILVINAPGGNSISACELTCSLITSLARHVPQGCQSLKEGRWERKMYRGVELAGKTLAVLGLGRIGREVALRMSHFGMHILGYDPCLGQDHPAVVQVEHLDELWPRADFITVHTPLLPHTTNLVSGEVLMKKCKVGVAVVNAARGGIVDEGGLLEALEAGRCGGAALDVFSVEPPTSDPLLSKLIAHPNVIATPHLGASTEEAQKRVALEIAEQLIALVDPNSGYKLSGVVNAPWMSAVRDPGNWGRVRLGSGLGRLGAALWGQRRLEAASLRLGVTPAAAQDGGEWLEAPVLAALLSGPGSPQNGLSVVNAPAVARRLGITTSTETVEAPHSPPSLTLTIATQDGFKQTITGILRGEDSCLVSIDGAVFTPCVAMDDNTLLFASKNPAGDCPLLMSK</sequence>
<evidence type="ECO:0000256" key="7">
    <source>
        <dbReference type="ARBA" id="ARBA00023002"/>
    </source>
</evidence>
<dbReference type="Pfam" id="PF02826">
    <property type="entry name" value="2-Hacid_dh_C"/>
    <property type="match status" value="1"/>
</dbReference>
<organism evidence="12 13">
    <name type="scientific">Ranatra chinensis</name>
    <dbReference type="NCBI Taxonomy" id="642074"/>
    <lineage>
        <taxon>Eukaryota</taxon>
        <taxon>Metazoa</taxon>
        <taxon>Ecdysozoa</taxon>
        <taxon>Arthropoda</taxon>
        <taxon>Hexapoda</taxon>
        <taxon>Insecta</taxon>
        <taxon>Pterygota</taxon>
        <taxon>Neoptera</taxon>
        <taxon>Paraneoptera</taxon>
        <taxon>Hemiptera</taxon>
        <taxon>Heteroptera</taxon>
        <taxon>Panheteroptera</taxon>
        <taxon>Nepomorpha</taxon>
        <taxon>Nepidae</taxon>
        <taxon>Ranatrinae</taxon>
        <taxon>Ranatra</taxon>
    </lineage>
</organism>
<keyword evidence="7 9" id="KW-0560">Oxidoreductase</keyword>
<dbReference type="InterPro" id="IPR006139">
    <property type="entry name" value="D-isomer_2_OHA_DH_cat_dom"/>
</dbReference>
<keyword evidence="8" id="KW-0520">NAD</keyword>